<sequence>MRADNDDGARNGGGGGGAQGRPSGEAELSDSLRTFGAVLKVLREEARLTQEELAPRVRYSAHYIAKIEQGKRYPPKDLPNRAEEPLGYVASRVLTAAYRSLTRRTGLASWFQYWATVEEEALSLYAYECRAIPGLLQPEPYIRAIFERRLPPVTEEQLEREVAARLDRQRIIEQKPNTAFSFVIEQAVLERNVGGDQVTLAVIDHLLAMGRRRNVEIQIMPLRQEDHCGVDGHLYLAETLDHRWVGYTEGQRSSNLLTAPKDVSVLLQRYCSLRSQAHDGRATVSLLEQMRGAYEHH</sequence>
<dbReference type="InterPro" id="IPR001387">
    <property type="entry name" value="Cro/C1-type_HTH"/>
</dbReference>
<dbReference type="CDD" id="cd00093">
    <property type="entry name" value="HTH_XRE"/>
    <property type="match status" value="1"/>
</dbReference>
<dbReference type="AlphaFoldDB" id="A0A2M8LV00"/>
<evidence type="ECO:0000313" key="3">
    <source>
        <dbReference type="EMBL" id="PJE95780.1"/>
    </source>
</evidence>
<keyword evidence="4" id="KW-1185">Reference proteome</keyword>
<feature type="domain" description="HTH cro/C1-type" evidence="2">
    <location>
        <begin position="39"/>
        <end position="74"/>
    </location>
</feature>
<feature type="compositionally biased region" description="Gly residues" evidence="1">
    <location>
        <begin position="10"/>
        <end position="19"/>
    </location>
</feature>
<dbReference type="Pfam" id="PF13560">
    <property type="entry name" value="HTH_31"/>
    <property type="match status" value="1"/>
</dbReference>
<accession>A0A2M8LV00</accession>
<reference evidence="3 4" key="1">
    <citation type="submission" date="2017-11" db="EMBL/GenBank/DDBJ databases">
        <title>Streptomyces carmine sp. nov., a novel actinomycete isolated from Sophora alopecuroides in Xinjiang, China.</title>
        <authorList>
            <person name="Wang Y."/>
            <person name="Luo X."/>
            <person name="Wan C."/>
            <person name="Zhang L."/>
        </authorList>
    </citation>
    <scope>NUCLEOTIDE SEQUENCE [LARGE SCALE GENOMIC DNA]</scope>
    <source>
        <strain evidence="3 4">TRM SA0054</strain>
    </source>
</reference>
<dbReference type="InterPro" id="IPR010982">
    <property type="entry name" value="Lambda_DNA-bd_dom_sf"/>
</dbReference>
<feature type="region of interest" description="Disordered" evidence="1">
    <location>
        <begin position="1"/>
        <end position="27"/>
    </location>
</feature>
<dbReference type="Gene3D" id="1.10.260.40">
    <property type="entry name" value="lambda repressor-like DNA-binding domains"/>
    <property type="match status" value="1"/>
</dbReference>
<evidence type="ECO:0000259" key="2">
    <source>
        <dbReference type="PROSITE" id="PS50943"/>
    </source>
</evidence>
<dbReference type="SUPFAM" id="SSF47413">
    <property type="entry name" value="lambda repressor-like DNA-binding domains"/>
    <property type="match status" value="1"/>
</dbReference>
<evidence type="ECO:0000256" key="1">
    <source>
        <dbReference type="SAM" id="MobiDB-lite"/>
    </source>
</evidence>
<proteinExistence type="predicted"/>
<evidence type="ECO:0000313" key="4">
    <source>
        <dbReference type="Proteomes" id="UP000230407"/>
    </source>
</evidence>
<dbReference type="RefSeq" id="WP_100203505.1">
    <property type="nucleotide sequence ID" value="NZ_PGGW01000061.1"/>
</dbReference>
<dbReference type="InterPro" id="IPR043917">
    <property type="entry name" value="DUF5753"/>
</dbReference>
<dbReference type="Proteomes" id="UP000230407">
    <property type="component" value="Unassembled WGS sequence"/>
</dbReference>
<protein>
    <submittedName>
        <fullName evidence="3">Transcriptional regulator</fullName>
    </submittedName>
</protein>
<name>A0A2M8LV00_9ACTN</name>
<dbReference type="GO" id="GO:0003677">
    <property type="term" value="F:DNA binding"/>
    <property type="evidence" value="ECO:0007669"/>
    <property type="project" value="InterPro"/>
</dbReference>
<gene>
    <name evidence="3" type="ORF">CUT44_21185</name>
</gene>
<comment type="caution">
    <text evidence="3">The sequence shown here is derived from an EMBL/GenBank/DDBJ whole genome shotgun (WGS) entry which is preliminary data.</text>
</comment>
<dbReference type="PROSITE" id="PS50943">
    <property type="entry name" value="HTH_CROC1"/>
    <property type="match status" value="1"/>
</dbReference>
<dbReference type="Pfam" id="PF19054">
    <property type="entry name" value="DUF5753"/>
    <property type="match status" value="1"/>
</dbReference>
<organism evidence="3 4">
    <name type="scientific">Streptomyces carminius</name>
    <dbReference type="NCBI Taxonomy" id="2665496"/>
    <lineage>
        <taxon>Bacteria</taxon>
        <taxon>Bacillati</taxon>
        <taxon>Actinomycetota</taxon>
        <taxon>Actinomycetes</taxon>
        <taxon>Kitasatosporales</taxon>
        <taxon>Streptomycetaceae</taxon>
        <taxon>Streptomyces</taxon>
    </lineage>
</organism>
<dbReference type="EMBL" id="PGGW01000061">
    <property type="protein sequence ID" value="PJE95780.1"/>
    <property type="molecule type" value="Genomic_DNA"/>
</dbReference>